<feature type="chain" id="PRO_5037145496" evidence="1">
    <location>
        <begin position="30"/>
        <end position="215"/>
    </location>
</feature>
<comment type="caution">
    <text evidence="2">The sequence shown here is derived from an EMBL/GenBank/DDBJ whole genome shotgun (WGS) entry which is preliminary data.</text>
</comment>
<evidence type="ECO:0000313" key="2">
    <source>
        <dbReference type="EMBL" id="MCA9376464.1"/>
    </source>
</evidence>
<accession>A0A955I1S2</accession>
<dbReference type="EMBL" id="JAGQLN010000003">
    <property type="protein sequence ID" value="MCA9376464.1"/>
    <property type="molecule type" value="Genomic_DNA"/>
</dbReference>
<keyword evidence="1" id="KW-0732">Signal</keyword>
<protein>
    <submittedName>
        <fullName evidence="2">Uncharacterized protein</fullName>
    </submittedName>
</protein>
<dbReference type="Proteomes" id="UP000741282">
    <property type="component" value="Unassembled WGS sequence"/>
</dbReference>
<feature type="signal peptide" evidence="1">
    <location>
        <begin position="1"/>
        <end position="29"/>
    </location>
</feature>
<name>A0A955I1S2_9BACT</name>
<dbReference type="AlphaFoldDB" id="A0A955I1S2"/>
<evidence type="ECO:0000256" key="1">
    <source>
        <dbReference type="SAM" id="SignalP"/>
    </source>
</evidence>
<gene>
    <name evidence="2" type="ORF">KC685_00915</name>
</gene>
<reference evidence="2" key="2">
    <citation type="journal article" date="2021" name="Microbiome">
        <title>Successional dynamics and alternative stable states in a saline activated sludge microbial community over 9 years.</title>
        <authorList>
            <person name="Wang Y."/>
            <person name="Ye J."/>
            <person name="Ju F."/>
            <person name="Liu L."/>
            <person name="Boyd J.A."/>
            <person name="Deng Y."/>
            <person name="Parks D.H."/>
            <person name="Jiang X."/>
            <person name="Yin X."/>
            <person name="Woodcroft B.J."/>
            <person name="Tyson G.W."/>
            <person name="Hugenholtz P."/>
            <person name="Polz M.F."/>
            <person name="Zhang T."/>
        </authorList>
    </citation>
    <scope>NUCLEOTIDE SEQUENCE</scope>
    <source>
        <strain evidence="2">HKST-UBA17</strain>
    </source>
</reference>
<reference evidence="2" key="1">
    <citation type="submission" date="2020-04" db="EMBL/GenBank/DDBJ databases">
        <authorList>
            <person name="Zhang T."/>
        </authorList>
    </citation>
    <scope>NUCLEOTIDE SEQUENCE</scope>
    <source>
        <strain evidence="2">HKST-UBA17</strain>
    </source>
</reference>
<organism evidence="2 3">
    <name type="scientific">Candidatus Dojkabacteria bacterium</name>
    <dbReference type="NCBI Taxonomy" id="2099670"/>
    <lineage>
        <taxon>Bacteria</taxon>
        <taxon>Candidatus Dojkabacteria</taxon>
    </lineage>
</organism>
<proteinExistence type="predicted"/>
<sequence length="215" mass="24248">MKKYRYLSITSLVTIFTMTFLLTAGVAYAASGFVSVSAKNNNISIVTDSTNTEFKISISDNYSGEYSDTIDSPIDLKIKTSQNYYVSAGELYIKNEGTRSGYVDPMLTFTSGSSYANDIMLKVIDGDDQVQYEGLLTKYGVANSISTNQDSLQKTGRFYLDLKEVKKIRYYIRYSDDQWPDTSLDSSEKPEQLKEIRFDIQFKSVQTPQQLGKAQ</sequence>
<evidence type="ECO:0000313" key="3">
    <source>
        <dbReference type="Proteomes" id="UP000741282"/>
    </source>
</evidence>